<feature type="active site" description="Proton acceptor" evidence="4">
    <location>
        <position position="166"/>
    </location>
</feature>
<reference evidence="7" key="2">
    <citation type="submission" date="2025-09" db="UniProtKB">
        <authorList>
            <consortium name="Ensembl"/>
        </authorList>
    </citation>
    <scope>IDENTIFICATION</scope>
</reference>
<accession>A0A3Q3JH75</accession>
<dbReference type="GO" id="GO:0055088">
    <property type="term" value="P:lipid homeostasis"/>
    <property type="evidence" value="ECO:0007669"/>
    <property type="project" value="TreeGrafter"/>
</dbReference>
<evidence type="ECO:0000256" key="1">
    <source>
        <dbReference type="ARBA" id="ARBA00013279"/>
    </source>
</evidence>
<feature type="short sequence motif" description="DGA/G" evidence="4">
    <location>
        <begin position="166"/>
        <end position="168"/>
    </location>
</feature>
<keyword evidence="5" id="KW-1133">Transmembrane helix</keyword>
<feature type="domain" description="PNPLA" evidence="6">
    <location>
        <begin position="477"/>
        <end position="653"/>
    </location>
</feature>
<dbReference type="Pfam" id="PF01734">
    <property type="entry name" value="Patatin"/>
    <property type="match status" value="2"/>
</dbReference>
<keyword evidence="8" id="KW-1185">Reference proteome</keyword>
<dbReference type="PROSITE" id="PS51257">
    <property type="entry name" value="PROKAR_LIPOPROTEIN"/>
    <property type="match status" value="1"/>
</dbReference>
<keyword evidence="5" id="KW-0472">Membrane</keyword>
<dbReference type="EC" id="3.1.1.3" evidence="1"/>
<dbReference type="SUPFAM" id="SSF52151">
    <property type="entry name" value="FabD/lysophospholipase-like"/>
    <property type="match status" value="2"/>
</dbReference>
<evidence type="ECO:0000256" key="4">
    <source>
        <dbReference type="PROSITE-ProRule" id="PRU01161"/>
    </source>
</evidence>
<dbReference type="InterPro" id="IPR016035">
    <property type="entry name" value="Acyl_Trfase/lysoPLipase"/>
</dbReference>
<dbReference type="GO" id="GO:0019433">
    <property type="term" value="P:triglyceride catabolic process"/>
    <property type="evidence" value="ECO:0007669"/>
    <property type="project" value="TreeGrafter"/>
</dbReference>
<dbReference type="GO" id="GO:0004806">
    <property type="term" value="F:triacylglycerol lipase activity"/>
    <property type="evidence" value="ECO:0007669"/>
    <property type="project" value="UniProtKB-EC"/>
</dbReference>
<dbReference type="PANTHER" id="PTHR12406">
    <property type="entry name" value="CALCIUM-INDEPENDENT PHOSPHOLIPASE A2 IPLA2 -RELATED"/>
    <property type="match status" value="1"/>
</dbReference>
<evidence type="ECO:0000259" key="6">
    <source>
        <dbReference type="PROSITE" id="PS51635"/>
    </source>
</evidence>
<dbReference type="PANTHER" id="PTHR12406:SF22">
    <property type="entry name" value="1-ACYLGLYCEROL-3-PHOSPHATE O-ACYLTRANSFERASE PNPLA3"/>
    <property type="match status" value="1"/>
</dbReference>
<feature type="transmembrane region" description="Helical" evidence="5">
    <location>
        <begin position="12"/>
        <end position="33"/>
    </location>
</feature>
<keyword evidence="3 4" id="KW-0443">Lipid metabolism</keyword>
<name>A0A3Q3JH75_MONAL</name>
<evidence type="ECO:0000313" key="8">
    <source>
        <dbReference type="Proteomes" id="UP000261600"/>
    </source>
</evidence>
<dbReference type="GO" id="GO:0016020">
    <property type="term" value="C:membrane"/>
    <property type="evidence" value="ECO:0007669"/>
    <property type="project" value="TreeGrafter"/>
</dbReference>
<feature type="short sequence motif" description="GXSXG" evidence="4">
    <location>
        <begin position="45"/>
        <end position="49"/>
    </location>
</feature>
<feature type="active site" description="Nucleophile" evidence="4">
    <location>
        <position position="47"/>
    </location>
</feature>
<protein>
    <recommendedName>
        <fullName evidence="1">triacylglycerol lipase</fullName>
        <ecNumber evidence="1">3.1.1.3</ecNumber>
    </recommendedName>
</protein>
<keyword evidence="4" id="KW-0442">Lipid degradation</keyword>
<dbReference type="Ensembl" id="ENSMALT00000016403.1">
    <property type="protein sequence ID" value="ENSMALP00000016080.1"/>
    <property type="gene ID" value="ENSMALG00000011271.1"/>
</dbReference>
<feature type="short sequence motif" description="GXSXG" evidence="4">
    <location>
        <begin position="512"/>
        <end position="516"/>
    </location>
</feature>
<reference evidence="7" key="1">
    <citation type="submission" date="2025-08" db="UniProtKB">
        <authorList>
            <consortium name="Ensembl"/>
        </authorList>
    </citation>
    <scope>IDENTIFICATION</scope>
</reference>
<dbReference type="GO" id="GO:0005737">
    <property type="term" value="C:cytoplasm"/>
    <property type="evidence" value="ECO:0007669"/>
    <property type="project" value="TreeGrafter"/>
</dbReference>
<evidence type="ECO:0000256" key="5">
    <source>
        <dbReference type="SAM" id="Phobius"/>
    </source>
</evidence>
<comment type="caution">
    <text evidence="4">Lacks conserved residue(s) required for the propagation of feature annotation.</text>
</comment>
<keyword evidence="5" id="KW-0812">Transmembrane</keyword>
<organism evidence="7 8">
    <name type="scientific">Monopterus albus</name>
    <name type="common">Swamp eel</name>
    <dbReference type="NCBI Taxonomy" id="43700"/>
    <lineage>
        <taxon>Eukaryota</taxon>
        <taxon>Metazoa</taxon>
        <taxon>Chordata</taxon>
        <taxon>Craniata</taxon>
        <taxon>Vertebrata</taxon>
        <taxon>Euteleostomi</taxon>
        <taxon>Actinopterygii</taxon>
        <taxon>Neopterygii</taxon>
        <taxon>Teleostei</taxon>
        <taxon>Neoteleostei</taxon>
        <taxon>Acanthomorphata</taxon>
        <taxon>Anabantaria</taxon>
        <taxon>Synbranchiformes</taxon>
        <taxon>Synbranchidae</taxon>
        <taxon>Monopterus</taxon>
    </lineage>
</organism>
<evidence type="ECO:0000256" key="2">
    <source>
        <dbReference type="ARBA" id="ARBA00022801"/>
    </source>
</evidence>
<dbReference type="InterPro" id="IPR002641">
    <property type="entry name" value="PNPLA_dom"/>
</dbReference>
<dbReference type="Gene3D" id="3.40.1090.10">
    <property type="entry name" value="Cytosolic phospholipase A2 catalytic domain"/>
    <property type="match status" value="3"/>
</dbReference>
<dbReference type="FunFam" id="3.40.1090.10:FF:000003">
    <property type="entry name" value="Patatin-like phospholipase domain-containing protein 2"/>
    <property type="match status" value="1"/>
</dbReference>
<feature type="domain" description="PNPLA" evidence="6">
    <location>
        <begin position="10"/>
        <end position="179"/>
    </location>
</feature>
<dbReference type="STRING" id="43700.ENSMALP00000016080"/>
<sequence length="664" mass="73608">MFDLEKKWSISFAGCGFMSIYYVGTTSCILEWFPRFIQDASKICGSSAGALIAAVLTLGIPLEKYCADLMFMAKEARKRRLGPLHPAYNLLQLVQDSLLKNLPKDAHIRVSGKLCVSLTRVRDGKNMLVSEFDSREELIQALLCSCFVPFYCGVIPPTYRGVHCVDGAISDNLPRCHLTDTITFSAYAGESDICPRVSTPNLHQVRFSNVSIQVNSENMYRVTSTFFPPQPEAMAQICQNGYMDALRFLQDNNLISSECPRRRLEMRVLRPACCELVKHVAEESNEKTPQNQQKLHQKAHVWLDPQLIENLPVNLKKVLCEACKEAHPSGGLLSHMTEYLPKKVSSYLQIPRTLPVESARSLAQRLVDWIPDVSKDMSWLSGMAGNLYKQAWKDSVEESDSEMPLRRSTSLPLGLNLWAQGKENGNDLLMTPEATPTSSLTFTWNAHSEGLRVPLTPPATPTLSPTSVFDEAATTSPKSTGCGFRSIYYLGALSCILERVPQLVRGASKIGGASSGCLVAAAVTVGFPIEQFCNEVLKMAREARKHALGVFHPGFNMLQMIWVGLVEKLPEDAHLRASGKLCVSLTRMADGKNVLVSEFNSREELIQVLMCSCFFPVYCGFTPPSYRGVVRRDLHVFVEGSEGNGCQTGSVLYKASVIRNVEIL</sequence>
<evidence type="ECO:0000256" key="3">
    <source>
        <dbReference type="ARBA" id="ARBA00023098"/>
    </source>
</evidence>
<keyword evidence="2 4" id="KW-0378">Hydrolase</keyword>
<proteinExistence type="predicted"/>
<dbReference type="AlphaFoldDB" id="A0A3Q3JH75"/>
<dbReference type="InterPro" id="IPR033562">
    <property type="entry name" value="PLPL"/>
</dbReference>
<dbReference type="Proteomes" id="UP000261600">
    <property type="component" value="Unplaced"/>
</dbReference>
<dbReference type="PROSITE" id="PS51635">
    <property type="entry name" value="PNPLA"/>
    <property type="match status" value="2"/>
</dbReference>
<evidence type="ECO:0000313" key="7">
    <source>
        <dbReference type="Ensembl" id="ENSMALP00000016080.1"/>
    </source>
</evidence>
<dbReference type="GO" id="GO:0005811">
    <property type="term" value="C:lipid droplet"/>
    <property type="evidence" value="ECO:0007669"/>
    <property type="project" value="TreeGrafter"/>
</dbReference>